<proteinExistence type="predicted"/>
<sequence>MALSQHLVAAPSMAALHCSAYLHLQEPTQPLSLVSSTWHWALAVSYVTRVVLLRCHSLDLDPAAQPKAPRALSSLALVLGSHERACPSVIPLQLYDTNALKSYDDAPIPSHLLPHAKSHGCCPPAPCCNAPHRCSMEWP</sequence>
<reference evidence="1" key="3">
    <citation type="submission" date="2021-05" db="UniProtKB">
        <authorList>
            <consortium name="EnsemblPlants"/>
        </authorList>
    </citation>
    <scope>IDENTIFICATION</scope>
    <source>
        <strain evidence="1">cv. B73</strain>
    </source>
</reference>
<protein>
    <submittedName>
        <fullName evidence="1">Uncharacterized protein</fullName>
    </submittedName>
</protein>
<evidence type="ECO:0000313" key="1">
    <source>
        <dbReference type="EnsemblPlants" id="Zm00001eb088110_P001"/>
    </source>
</evidence>
<dbReference type="EnsemblPlants" id="Zm00001eb088110_T001">
    <property type="protein sequence ID" value="Zm00001eb088110_P001"/>
    <property type="gene ID" value="Zm00001eb088110"/>
</dbReference>
<dbReference type="Gramene" id="Zm00001eb088110_T001">
    <property type="protein sequence ID" value="Zm00001eb088110_P001"/>
    <property type="gene ID" value="Zm00001eb088110"/>
</dbReference>
<reference evidence="1" key="2">
    <citation type="submission" date="2019-07" db="EMBL/GenBank/DDBJ databases">
        <authorList>
            <person name="Seetharam A."/>
            <person name="Woodhouse M."/>
            <person name="Cannon E."/>
        </authorList>
    </citation>
    <scope>NUCLEOTIDE SEQUENCE [LARGE SCALE GENOMIC DNA]</scope>
    <source>
        <strain evidence="1">cv. B73</strain>
    </source>
</reference>
<dbReference type="Proteomes" id="UP000007305">
    <property type="component" value="Chromosome 2"/>
</dbReference>
<organism evidence="1 2">
    <name type="scientific">Zea mays</name>
    <name type="common">Maize</name>
    <dbReference type="NCBI Taxonomy" id="4577"/>
    <lineage>
        <taxon>Eukaryota</taxon>
        <taxon>Viridiplantae</taxon>
        <taxon>Streptophyta</taxon>
        <taxon>Embryophyta</taxon>
        <taxon>Tracheophyta</taxon>
        <taxon>Spermatophyta</taxon>
        <taxon>Magnoliopsida</taxon>
        <taxon>Liliopsida</taxon>
        <taxon>Poales</taxon>
        <taxon>Poaceae</taxon>
        <taxon>PACMAD clade</taxon>
        <taxon>Panicoideae</taxon>
        <taxon>Andropogonodae</taxon>
        <taxon>Andropogoneae</taxon>
        <taxon>Tripsacinae</taxon>
        <taxon>Zea</taxon>
    </lineage>
</organism>
<accession>A0A804MIF9</accession>
<dbReference type="InParanoid" id="A0A804MIF9"/>
<reference evidence="2" key="1">
    <citation type="submission" date="2015-12" db="EMBL/GenBank/DDBJ databases">
        <title>Update maize B73 reference genome by single molecule sequencing technologies.</title>
        <authorList>
            <consortium name="Maize Genome Sequencing Project"/>
            <person name="Ware D."/>
        </authorList>
    </citation>
    <scope>NUCLEOTIDE SEQUENCE [LARGE SCALE GENOMIC DNA]</scope>
    <source>
        <strain evidence="2">cv. B73</strain>
    </source>
</reference>
<name>A0A804MIF9_MAIZE</name>
<evidence type="ECO:0000313" key="2">
    <source>
        <dbReference type="Proteomes" id="UP000007305"/>
    </source>
</evidence>
<keyword evidence="2" id="KW-1185">Reference proteome</keyword>
<dbReference type="AlphaFoldDB" id="A0A804MIF9"/>